<reference evidence="2 3" key="1">
    <citation type="journal article" date="2016" name="Nat. Commun.">
        <title>Thousands of microbial genomes shed light on interconnected biogeochemical processes in an aquifer system.</title>
        <authorList>
            <person name="Anantharaman K."/>
            <person name="Brown C.T."/>
            <person name="Hug L.A."/>
            <person name="Sharon I."/>
            <person name="Castelle C.J."/>
            <person name="Probst A.J."/>
            <person name="Thomas B.C."/>
            <person name="Singh A."/>
            <person name="Wilkins M.J."/>
            <person name="Karaoz U."/>
            <person name="Brodie E.L."/>
            <person name="Williams K.H."/>
            <person name="Hubbard S.S."/>
            <person name="Banfield J.F."/>
        </authorList>
    </citation>
    <scope>NUCLEOTIDE SEQUENCE [LARGE SCALE GENOMIC DNA]</scope>
</reference>
<evidence type="ECO:0000313" key="3">
    <source>
        <dbReference type="Proteomes" id="UP000176609"/>
    </source>
</evidence>
<proteinExistence type="predicted"/>
<protein>
    <submittedName>
        <fullName evidence="2">Uncharacterized protein</fullName>
    </submittedName>
</protein>
<keyword evidence="1" id="KW-0472">Membrane</keyword>
<keyword evidence="1" id="KW-1133">Transmembrane helix</keyword>
<evidence type="ECO:0000313" key="2">
    <source>
        <dbReference type="EMBL" id="OGG25689.1"/>
    </source>
</evidence>
<dbReference type="AlphaFoldDB" id="A0A1F6ALX3"/>
<feature type="transmembrane region" description="Helical" evidence="1">
    <location>
        <begin position="25"/>
        <end position="45"/>
    </location>
</feature>
<organism evidence="2 3">
    <name type="scientific">Candidatus Gottesmanbacteria bacterium RIFCSPLOWO2_01_FULL_39_12b</name>
    <dbReference type="NCBI Taxonomy" id="1798388"/>
    <lineage>
        <taxon>Bacteria</taxon>
        <taxon>Candidatus Gottesmaniibacteriota</taxon>
    </lineage>
</organism>
<evidence type="ECO:0000256" key="1">
    <source>
        <dbReference type="SAM" id="Phobius"/>
    </source>
</evidence>
<sequence length="67" mass="7938">METLQNIWKAWKKVARKIATFQSKILLTIFYFTFILPFGITLTIFKDKLERKTKTKTGHSDNLKAQF</sequence>
<accession>A0A1F6ALX3</accession>
<gene>
    <name evidence="2" type="ORF">A2960_05005</name>
</gene>
<dbReference type="Proteomes" id="UP000176609">
    <property type="component" value="Unassembled WGS sequence"/>
</dbReference>
<comment type="caution">
    <text evidence="2">The sequence shown here is derived from an EMBL/GenBank/DDBJ whole genome shotgun (WGS) entry which is preliminary data.</text>
</comment>
<keyword evidence="1" id="KW-0812">Transmembrane</keyword>
<name>A0A1F6ALX3_9BACT</name>
<dbReference type="EMBL" id="MFJR01000015">
    <property type="protein sequence ID" value="OGG25689.1"/>
    <property type="molecule type" value="Genomic_DNA"/>
</dbReference>